<keyword evidence="5 9" id="KW-0630">Potassium</keyword>
<comment type="subunit">
    <text evidence="9">The system is composed of three essential subunits: KdpA, KdpB and KdpC.</text>
</comment>
<keyword evidence="3 9" id="KW-0633">Potassium transport</keyword>
<keyword evidence="7 9" id="KW-0406">Ion transport</keyword>
<dbReference type="Proteomes" id="UP000481876">
    <property type="component" value="Unassembled WGS sequence"/>
</dbReference>
<name>A0A011UF71_BRUAN</name>
<keyword evidence="4 9" id="KW-0812">Transmembrane</keyword>
<feature type="transmembrane region" description="Helical" evidence="9">
    <location>
        <begin position="253"/>
        <end position="273"/>
    </location>
</feature>
<dbReference type="GO" id="GO:0030955">
    <property type="term" value="F:potassium ion binding"/>
    <property type="evidence" value="ECO:0007669"/>
    <property type="project" value="UniProtKB-UniRule"/>
</dbReference>
<feature type="transmembrane region" description="Helical" evidence="9">
    <location>
        <begin position="285"/>
        <end position="306"/>
    </location>
</feature>
<feature type="transmembrane region" description="Helical" evidence="9">
    <location>
        <begin position="529"/>
        <end position="551"/>
    </location>
</feature>
<dbReference type="PANTHER" id="PTHR30607">
    <property type="entry name" value="POTASSIUM-TRANSPORTING ATPASE A CHAIN"/>
    <property type="match status" value="1"/>
</dbReference>
<dbReference type="Pfam" id="PF03814">
    <property type="entry name" value="KdpA"/>
    <property type="match status" value="1"/>
</dbReference>
<sequence>MTINGWIQILVFCGIIILLVKPLGGYMTRVFGGERTLLSPVLVPVERGLYRLAGTAEREEQHWTTYAASLLLFNLAGFLLLYMLQRFQGSLPFNPMGMSDVPADLAFNTTASFVTNTNWQNYGGESTMSYLTQMAGLTVQNFVSAATGVAIAIALIRAFSRKSMKTLGNFWVDLTRCTLYVLLPLCIILTLAFVSLGVPQTIGAYAEATTLEGARQVIALGPVASQLAIKMLGTNGGGFFNANSAHPFENPDAISNMIQMVAIFAIGASLTNVFGRMVGNERQGWAIFAAMGILFVAGVAICYWAEAAGNPLIHALGVDGGNMEGKETRFGIAMSALFAVVTTAASCGAVIAMHDSMMALGGMIPMINMMLGEIIIGGVGAGFYGIVLFVVVAIFVAGLMVGRTPEYLGKKIEAKEVKMAMLAVLCLPLSILGFTAVASVIPTGLASIANPGPHGFSEILYAYTSGTANNGSAFGGLSGNTPWYNITIGLAMLMGRFLVILPAMAIAGSLVAKKAAPQSAGTFPTTGPLFVGLLIGVILVVGGLIFFPALALGPIAEHLAMIKGQMF</sequence>
<evidence type="ECO:0000256" key="6">
    <source>
        <dbReference type="ARBA" id="ARBA00022989"/>
    </source>
</evidence>
<feature type="transmembrane region" description="Helical" evidence="9">
    <location>
        <begin position="330"/>
        <end position="351"/>
    </location>
</feature>
<feature type="transmembrane region" description="Helical" evidence="9">
    <location>
        <begin position="134"/>
        <end position="156"/>
    </location>
</feature>
<proteinExistence type="inferred from homology"/>
<comment type="subcellular location">
    <subcellularLocation>
        <location evidence="9">Cell membrane</location>
        <topology evidence="9">Multi-pass membrane protein</topology>
    </subcellularLocation>
</comment>
<dbReference type="PIRSF" id="PIRSF001294">
    <property type="entry name" value="K_ATPaseA"/>
    <property type="match status" value="1"/>
</dbReference>
<comment type="similarity">
    <text evidence="9">Belongs to the KdpA family.</text>
</comment>
<dbReference type="NCBIfam" id="TIGR00680">
    <property type="entry name" value="kdpA"/>
    <property type="match status" value="1"/>
</dbReference>
<dbReference type="HAMAP" id="MF_00275">
    <property type="entry name" value="KdpA"/>
    <property type="match status" value="1"/>
</dbReference>
<evidence type="ECO:0000256" key="9">
    <source>
        <dbReference type="HAMAP-Rule" id="MF_00275"/>
    </source>
</evidence>
<dbReference type="InterPro" id="IPR004623">
    <property type="entry name" value="KdpA"/>
</dbReference>
<evidence type="ECO:0000256" key="7">
    <source>
        <dbReference type="ARBA" id="ARBA00023065"/>
    </source>
</evidence>
<keyword evidence="8 9" id="KW-0472">Membrane</keyword>
<gene>
    <name evidence="9 10" type="primary">kdpA</name>
    <name evidence="10" type="ORF">F9L04_04280</name>
</gene>
<keyword evidence="2 9" id="KW-1003">Cell membrane</keyword>
<dbReference type="PANTHER" id="PTHR30607:SF2">
    <property type="entry name" value="POTASSIUM-TRANSPORTING ATPASE POTASSIUM-BINDING SUBUNIT"/>
    <property type="match status" value="1"/>
</dbReference>
<feature type="transmembrane region" description="Helical" evidence="9">
    <location>
        <begin position="177"/>
        <end position="198"/>
    </location>
</feature>
<dbReference type="RefSeq" id="WP_029927191.1">
    <property type="nucleotide sequence ID" value="NZ_CP103346.1"/>
</dbReference>
<feature type="transmembrane region" description="Helical" evidence="9">
    <location>
        <begin position="422"/>
        <end position="441"/>
    </location>
</feature>
<accession>A0A011UF71</accession>
<feature type="transmembrane region" description="Helical" evidence="9">
    <location>
        <begin position="358"/>
        <end position="376"/>
    </location>
</feature>
<feature type="transmembrane region" description="Helical" evidence="9">
    <location>
        <begin position="63"/>
        <end position="84"/>
    </location>
</feature>
<dbReference type="EMBL" id="WBWS01000003">
    <property type="protein sequence ID" value="KAB2772796.1"/>
    <property type="molecule type" value="Genomic_DNA"/>
</dbReference>
<evidence type="ECO:0000313" key="11">
    <source>
        <dbReference type="Proteomes" id="UP000481876"/>
    </source>
</evidence>
<evidence type="ECO:0000256" key="1">
    <source>
        <dbReference type="ARBA" id="ARBA00022448"/>
    </source>
</evidence>
<evidence type="ECO:0000256" key="4">
    <source>
        <dbReference type="ARBA" id="ARBA00022692"/>
    </source>
</evidence>
<reference evidence="10 11" key="1">
    <citation type="submission" date="2019-09" db="EMBL/GenBank/DDBJ databases">
        <title>Taxonomic organization of the family Brucellaceae based on a phylogenomic approach.</title>
        <authorList>
            <person name="Leclercq S."/>
            <person name="Cloeckaert A."/>
            <person name="Zygmunt M.S."/>
        </authorList>
    </citation>
    <scope>NUCLEOTIDE SEQUENCE [LARGE SCALE GENOMIC DNA]</scope>
    <source>
        <strain evidence="10 11">LMG 3313</strain>
    </source>
</reference>
<evidence type="ECO:0000256" key="2">
    <source>
        <dbReference type="ARBA" id="ARBA00022475"/>
    </source>
</evidence>
<keyword evidence="1 9" id="KW-0813">Transport</keyword>
<feature type="transmembrane region" description="Helical" evidence="9">
    <location>
        <begin position="6"/>
        <end position="26"/>
    </location>
</feature>
<dbReference type="AlphaFoldDB" id="A0A011UF71"/>
<dbReference type="GO" id="GO:0008556">
    <property type="term" value="F:P-type potassium transmembrane transporter activity"/>
    <property type="evidence" value="ECO:0007669"/>
    <property type="project" value="InterPro"/>
</dbReference>
<protein>
    <recommendedName>
        <fullName evidence="9">Potassium-transporting ATPase potassium-binding subunit</fullName>
    </recommendedName>
    <alternativeName>
        <fullName evidence="9">ATP phosphohydrolase [potassium-transporting] A chain</fullName>
    </alternativeName>
    <alternativeName>
        <fullName evidence="9">Potassium-binding and translocating subunit A</fullName>
    </alternativeName>
    <alternativeName>
        <fullName evidence="9">Potassium-translocating ATPase A chain</fullName>
    </alternativeName>
</protein>
<comment type="caution">
    <text evidence="10">The sequence shown here is derived from an EMBL/GenBank/DDBJ whole genome shotgun (WGS) entry which is preliminary data.</text>
</comment>
<feature type="transmembrane region" description="Helical" evidence="9">
    <location>
        <begin position="382"/>
        <end position="401"/>
    </location>
</feature>
<keyword evidence="6 9" id="KW-1133">Transmembrane helix</keyword>
<evidence type="ECO:0000313" key="10">
    <source>
        <dbReference type="EMBL" id="KAB2772796.1"/>
    </source>
</evidence>
<evidence type="ECO:0000256" key="5">
    <source>
        <dbReference type="ARBA" id="ARBA00022958"/>
    </source>
</evidence>
<dbReference type="GO" id="GO:0005886">
    <property type="term" value="C:plasma membrane"/>
    <property type="evidence" value="ECO:0007669"/>
    <property type="project" value="UniProtKB-SubCell"/>
</dbReference>
<organism evidence="10 11">
    <name type="scientific">Brucella anthropi</name>
    <name type="common">Ochrobactrum anthropi</name>
    <dbReference type="NCBI Taxonomy" id="529"/>
    <lineage>
        <taxon>Bacteria</taxon>
        <taxon>Pseudomonadati</taxon>
        <taxon>Pseudomonadota</taxon>
        <taxon>Alphaproteobacteria</taxon>
        <taxon>Hyphomicrobiales</taxon>
        <taxon>Brucellaceae</taxon>
        <taxon>Brucella/Ochrobactrum group</taxon>
        <taxon>Brucella</taxon>
    </lineage>
</organism>
<evidence type="ECO:0000256" key="8">
    <source>
        <dbReference type="ARBA" id="ARBA00023136"/>
    </source>
</evidence>
<comment type="function">
    <text evidence="9">Part of the high-affinity ATP-driven potassium transport (or Kdp) system, which catalyzes the hydrolysis of ATP coupled with the electrogenic transport of potassium into the cytoplasm. This subunit binds the extracellular potassium ions and delivers the ions to the membrane domain of KdpB through an intramembrane tunnel.</text>
</comment>
<feature type="transmembrane region" description="Helical" evidence="9">
    <location>
        <begin position="483"/>
        <end position="508"/>
    </location>
</feature>
<evidence type="ECO:0000256" key="3">
    <source>
        <dbReference type="ARBA" id="ARBA00022538"/>
    </source>
</evidence>